<evidence type="ECO:0000313" key="2">
    <source>
        <dbReference type="EMBL" id="SVC29709.1"/>
    </source>
</evidence>
<organism evidence="2">
    <name type="scientific">marine metagenome</name>
    <dbReference type="NCBI Taxonomy" id="408172"/>
    <lineage>
        <taxon>unclassified sequences</taxon>
        <taxon>metagenomes</taxon>
        <taxon>ecological metagenomes</taxon>
    </lineage>
</organism>
<reference evidence="2" key="1">
    <citation type="submission" date="2018-05" db="EMBL/GenBank/DDBJ databases">
        <authorList>
            <person name="Lanie J.A."/>
            <person name="Ng W.-L."/>
            <person name="Kazmierczak K.M."/>
            <person name="Andrzejewski T.M."/>
            <person name="Davidsen T.M."/>
            <person name="Wayne K.J."/>
            <person name="Tettelin H."/>
            <person name="Glass J.I."/>
            <person name="Rusch D."/>
            <person name="Podicherti R."/>
            <person name="Tsui H.-C.T."/>
            <person name="Winkler M.E."/>
        </authorList>
    </citation>
    <scope>NUCLEOTIDE SEQUENCE</scope>
</reference>
<evidence type="ECO:0000256" key="1">
    <source>
        <dbReference type="SAM" id="MobiDB-lite"/>
    </source>
</evidence>
<sequence length="34" mass="3681">MEHGERLVMGPGPANPYPEAMEAFGRPVLGEILD</sequence>
<dbReference type="AlphaFoldDB" id="A0A382KZF6"/>
<feature type="region of interest" description="Disordered" evidence="1">
    <location>
        <begin position="1"/>
        <end position="21"/>
    </location>
</feature>
<gene>
    <name evidence="2" type="ORF">METZ01_LOCUS282563</name>
</gene>
<protein>
    <submittedName>
        <fullName evidence="2">Uncharacterized protein</fullName>
    </submittedName>
</protein>
<proteinExistence type="predicted"/>
<dbReference type="EMBL" id="UINC01083727">
    <property type="protein sequence ID" value="SVC29709.1"/>
    <property type="molecule type" value="Genomic_DNA"/>
</dbReference>
<accession>A0A382KZF6</accession>
<name>A0A382KZF6_9ZZZZ</name>